<evidence type="ECO:0000259" key="4">
    <source>
        <dbReference type="PROSITE" id="PS51071"/>
    </source>
</evidence>
<dbReference type="Gene3D" id="3.40.50.10490">
    <property type="entry name" value="Glucose-6-phosphate isomerase like protein, domain 1"/>
    <property type="match status" value="1"/>
</dbReference>
<evidence type="ECO:0000313" key="6">
    <source>
        <dbReference type="Proteomes" id="UP000289546"/>
    </source>
</evidence>
<organism evidence="5 6">
    <name type="scientific">Bradyrhizobium nanningense</name>
    <dbReference type="NCBI Taxonomy" id="1325118"/>
    <lineage>
        <taxon>Bacteria</taxon>
        <taxon>Pseudomonadati</taxon>
        <taxon>Pseudomonadota</taxon>
        <taxon>Alphaproteobacteria</taxon>
        <taxon>Hyphomicrobiales</taxon>
        <taxon>Nitrobacteraceae</taxon>
        <taxon>Bradyrhizobium</taxon>
    </lineage>
</organism>
<accession>A0A4Q0S7M0</accession>
<sequence length="299" mass="33555">MYSPKRSGGMATVRETIRRESANLTVSERKIGDAVLADYPFGALQTIQELAERTGVSAPSITRFVGKIGFAGYQEFQRQLIGELRESRSSPLQLKATEKLGSANAFLADYARRAAERIHEMSGSVPQEQFDRVLALLADPARAVFLLGGRASDNIAAFLSVHLKQIRPKVHHLPPNPEHWPDLLLSMRKQDVLVLFDFRRYQRDLESLAEIVASQCRPSIVLITDKWMSPIARHSDHVVALPIDIETAWDTLVCAIAFVEALIVKVSELNWATAKERLEAWDKLRLVPPGKPLEEQNDR</sequence>
<gene>
    <name evidence="5" type="ORF">XH99_10430</name>
</gene>
<feature type="domain" description="HTH rpiR-type" evidence="4">
    <location>
        <begin position="11"/>
        <end position="87"/>
    </location>
</feature>
<evidence type="ECO:0000256" key="3">
    <source>
        <dbReference type="ARBA" id="ARBA00023163"/>
    </source>
</evidence>
<reference evidence="5 6" key="1">
    <citation type="submission" date="2015-04" db="EMBL/GenBank/DDBJ databases">
        <title>Comparative genomics of rhizobia nodulating Arachis hypogaea in China.</title>
        <authorList>
            <person name="Li Y."/>
        </authorList>
    </citation>
    <scope>NUCLEOTIDE SEQUENCE [LARGE SCALE GENOMIC DNA]</scope>
    <source>
        <strain evidence="5 6">CCBAU 51757</strain>
    </source>
</reference>
<dbReference type="GO" id="GO:0097367">
    <property type="term" value="F:carbohydrate derivative binding"/>
    <property type="evidence" value="ECO:0007669"/>
    <property type="project" value="InterPro"/>
</dbReference>
<dbReference type="InterPro" id="IPR035472">
    <property type="entry name" value="RpiR-like_SIS"/>
</dbReference>
<keyword evidence="2" id="KW-0238">DNA-binding</keyword>
<dbReference type="SUPFAM" id="SSF53697">
    <property type="entry name" value="SIS domain"/>
    <property type="match status" value="1"/>
</dbReference>
<dbReference type="EMBL" id="LBJQ01000056">
    <property type="protein sequence ID" value="RXH31900.1"/>
    <property type="molecule type" value="Genomic_DNA"/>
</dbReference>
<dbReference type="InterPro" id="IPR046348">
    <property type="entry name" value="SIS_dom_sf"/>
</dbReference>
<comment type="caution">
    <text evidence="5">The sequence shown here is derived from an EMBL/GenBank/DDBJ whole genome shotgun (WGS) entry which is preliminary data.</text>
</comment>
<dbReference type="PANTHER" id="PTHR30514:SF18">
    <property type="entry name" value="RPIR-FAMILY TRANSCRIPTIONAL REGULATOR"/>
    <property type="match status" value="1"/>
</dbReference>
<dbReference type="CDD" id="cd05013">
    <property type="entry name" value="SIS_RpiR"/>
    <property type="match status" value="1"/>
</dbReference>
<evidence type="ECO:0000256" key="1">
    <source>
        <dbReference type="ARBA" id="ARBA00023015"/>
    </source>
</evidence>
<dbReference type="SUPFAM" id="SSF46689">
    <property type="entry name" value="Homeodomain-like"/>
    <property type="match status" value="1"/>
</dbReference>
<dbReference type="Pfam" id="PF01380">
    <property type="entry name" value="SIS"/>
    <property type="match status" value="1"/>
</dbReference>
<dbReference type="InterPro" id="IPR047640">
    <property type="entry name" value="RpiR-like"/>
</dbReference>
<keyword evidence="1" id="KW-0805">Transcription regulation</keyword>
<dbReference type="GO" id="GO:0003677">
    <property type="term" value="F:DNA binding"/>
    <property type="evidence" value="ECO:0007669"/>
    <property type="project" value="UniProtKB-KW"/>
</dbReference>
<proteinExistence type="predicted"/>
<dbReference type="Gene3D" id="1.10.10.10">
    <property type="entry name" value="Winged helix-like DNA-binding domain superfamily/Winged helix DNA-binding domain"/>
    <property type="match status" value="1"/>
</dbReference>
<keyword evidence="6" id="KW-1185">Reference proteome</keyword>
<keyword evidence="3" id="KW-0804">Transcription</keyword>
<dbReference type="Pfam" id="PF01418">
    <property type="entry name" value="HTH_6"/>
    <property type="match status" value="1"/>
</dbReference>
<dbReference type="PANTHER" id="PTHR30514">
    <property type="entry name" value="GLUCOKINASE"/>
    <property type="match status" value="1"/>
</dbReference>
<dbReference type="PROSITE" id="PS51071">
    <property type="entry name" value="HTH_RPIR"/>
    <property type="match status" value="1"/>
</dbReference>
<evidence type="ECO:0000313" key="5">
    <source>
        <dbReference type="EMBL" id="RXH31900.1"/>
    </source>
</evidence>
<dbReference type="InterPro" id="IPR000281">
    <property type="entry name" value="HTH_RpiR"/>
</dbReference>
<name>A0A4Q0S7M0_9BRAD</name>
<dbReference type="Proteomes" id="UP000289546">
    <property type="component" value="Unassembled WGS sequence"/>
</dbReference>
<evidence type="ECO:0000256" key="2">
    <source>
        <dbReference type="ARBA" id="ARBA00023125"/>
    </source>
</evidence>
<dbReference type="AlphaFoldDB" id="A0A4Q0S7M0"/>
<dbReference type="InterPro" id="IPR009057">
    <property type="entry name" value="Homeodomain-like_sf"/>
</dbReference>
<protein>
    <submittedName>
        <fullName evidence="5">RpiR family transcriptional regulator</fullName>
    </submittedName>
</protein>
<dbReference type="GO" id="GO:1901135">
    <property type="term" value="P:carbohydrate derivative metabolic process"/>
    <property type="evidence" value="ECO:0007669"/>
    <property type="project" value="InterPro"/>
</dbReference>
<dbReference type="InterPro" id="IPR001347">
    <property type="entry name" value="SIS_dom"/>
</dbReference>
<dbReference type="InterPro" id="IPR036388">
    <property type="entry name" value="WH-like_DNA-bd_sf"/>
</dbReference>
<dbReference type="GO" id="GO:0003700">
    <property type="term" value="F:DNA-binding transcription factor activity"/>
    <property type="evidence" value="ECO:0007669"/>
    <property type="project" value="InterPro"/>
</dbReference>